<reference evidence="3 5" key="1">
    <citation type="submission" date="2018-08" db="EMBL/GenBank/DDBJ databases">
        <title>A genome reference for cultivated species of the human gut microbiota.</title>
        <authorList>
            <person name="Zou Y."/>
            <person name="Xue W."/>
            <person name="Luo G."/>
        </authorList>
    </citation>
    <scope>NUCLEOTIDE SEQUENCE [LARGE SCALE GENOMIC DNA]</scope>
    <source>
        <strain evidence="3 5">AF26-4BH</strain>
        <strain evidence="2">TF05-5AC</strain>
    </source>
</reference>
<comment type="caution">
    <text evidence="3">The sequence shown here is derived from an EMBL/GenBank/DDBJ whole genome shotgun (WGS) entry which is preliminary data.</text>
</comment>
<gene>
    <name evidence="3" type="ORF">DWY69_25795</name>
    <name evidence="2" type="ORF">DXC51_16380</name>
</gene>
<evidence type="ECO:0000256" key="1">
    <source>
        <dbReference type="SAM" id="Phobius"/>
    </source>
</evidence>
<dbReference type="EMBL" id="QVLU01000034">
    <property type="protein sequence ID" value="RGE65545.1"/>
    <property type="molecule type" value="Genomic_DNA"/>
</dbReference>
<dbReference type="AlphaFoldDB" id="A0A3E3IEN5"/>
<keyword evidence="4" id="KW-1185">Reference proteome</keyword>
<evidence type="ECO:0008006" key="6">
    <source>
        <dbReference type="Google" id="ProtNLM"/>
    </source>
</evidence>
<dbReference type="GeneID" id="97988404"/>
<feature type="transmembrane region" description="Helical" evidence="1">
    <location>
        <begin position="94"/>
        <end position="119"/>
    </location>
</feature>
<proteinExistence type="predicted"/>
<dbReference type="Proteomes" id="UP000261166">
    <property type="component" value="Unassembled WGS sequence"/>
</dbReference>
<evidence type="ECO:0000313" key="5">
    <source>
        <dbReference type="Proteomes" id="UP000261166"/>
    </source>
</evidence>
<dbReference type="RefSeq" id="WP_021634588.1">
    <property type="nucleotide sequence ID" value="NZ_CANNOQ010000355.1"/>
</dbReference>
<evidence type="ECO:0000313" key="4">
    <source>
        <dbReference type="Proteomes" id="UP000260812"/>
    </source>
</evidence>
<accession>A0A3E3IEN5</accession>
<organism evidence="3 5">
    <name type="scientific">Eisenbergiella massiliensis</name>
    <dbReference type="NCBI Taxonomy" id="1720294"/>
    <lineage>
        <taxon>Bacteria</taxon>
        <taxon>Bacillati</taxon>
        <taxon>Bacillota</taxon>
        <taxon>Clostridia</taxon>
        <taxon>Lachnospirales</taxon>
        <taxon>Lachnospiraceae</taxon>
        <taxon>Eisenbergiella</taxon>
    </lineage>
</organism>
<feature type="transmembrane region" description="Helical" evidence="1">
    <location>
        <begin position="125"/>
        <end position="151"/>
    </location>
</feature>
<dbReference type="EMBL" id="QVLV01000011">
    <property type="protein sequence ID" value="RGE58482.1"/>
    <property type="molecule type" value="Genomic_DNA"/>
</dbReference>
<evidence type="ECO:0000313" key="3">
    <source>
        <dbReference type="EMBL" id="RGE65545.1"/>
    </source>
</evidence>
<keyword evidence="1" id="KW-0472">Membrane</keyword>
<keyword evidence="1" id="KW-1133">Transmembrane helix</keyword>
<feature type="transmembrane region" description="Helical" evidence="1">
    <location>
        <begin position="50"/>
        <end position="73"/>
    </location>
</feature>
<name>A0A3E3IEN5_9FIRM</name>
<keyword evidence="1" id="KW-0812">Transmembrane</keyword>
<dbReference type="OrthoDB" id="5198189at2"/>
<sequence>MAHLNTKEIALMGILSALLIIGQVALGFLPNIEVVTLLVIAYTLVFGKKVFFIIYIFVLVEGLIYGFGLWWINYLYVWSVQAAVTLFFRKQKSVLFWSILSGFFGITFGALCALPYFAIGGPQAAFAYWISGLAYDIPHCIGNVVVCLVLFKPVLSILKRTCGEINVCEN</sequence>
<dbReference type="Proteomes" id="UP000260812">
    <property type="component" value="Unassembled WGS sequence"/>
</dbReference>
<protein>
    <recommendedName>
        <fullName evidence="6">ECF transporter S component</fullName>
    </recommendedName>
</protein>
<feature type="transmembrane region" description="Helical" evidence="1">
    <location>
        <begin position="9"/>
        <end position="30"/>
    </location>
</feature>
<evidence type="ECO:0000313" key="2">
    <source>
        <dbReference type="EMBL" id="RGE58482.1"/>
    </source>
</evidence>